<keyword evidence="2" id="KW-0238">DNA-binding</keyword>
<sequence>MKEKNQQPIPNTRCFVDADGQQAEELTTAKKLMMAIMRFNKAGFRQRIIEGVKMSEMRLMFIVNKSKKQGTSGLKVSEISSMLGVTSPTVTQMIKSLESKEWIERTMDDEDRRAVRVNLTEKGDHIIRKVMGAMVESFDGLIEFMGEEDSNQLANLLTKAYMYYEENEDKLNEDHLNCTGGDGR</sequence>
<dbReference type="InterPro" id="IPR000835">
    <property type="entry name" value="HTH_MarR-typ"/>
</dbReference>
<dbReference type="PRINTS" id="PR00598">
    <property type="entry name" value="HTHMARR"/>
</dbReference>
<comment type="caution">
    <text evidence="5">The sequence shown here is derived from an EMBL/GenBank/DDBJ whole genome shotgun (WGS) entry which is preliminary data.</text>
</comment>
<evidence type="ECO:0000259" key="4">
    <source>
        <dbReference type="PROSITE" id="PS50995"/>
    </source>
</evidence>
<dbReference type="SUPFAM" id="SSF46785">
    <property type="entry name" value="Winged helix' DNA-binding domain"/>
    <property type="match status" value="1"/>
</dbReference>
<dbReference type="Gene3D" id="1.10.10.10">
    <property type="entry name" value="Winged helix-like DNA-binding domain superfamily/Winged helix DNA-binding domain"/>
    <property type="match status" value="1"/>
</dbReference>
<dbReference type="PROSITE" id="PS50995">
    <property type="entry name" value="HTH_MARR_2"/>
    <property type="match status" value="1"/>
</dbReference>
<dbReference type="RefSeq" id="WP_081765511.1">
    <property type="nucleotide sequence ID" value="NZ_BAVZ01000018.1"/>
</dbReference>
<dbReference type="EMBL" id="BAVZ01000018">
    <property type="protein sequence ID" value="GAF10108.1"/>
    <property type="molecule type" value="Genomic_DNA"/>
</dbReference>
<evidence type="ECO:0000256" key="3">
    <source>
        <dbReference type="ARBA" id="ARBA00023163"/>
    </source>
</evidence>
<dbReference type="PANTHER" id="PTHR42756:SF1">
    <property type="entry name" value="TRANSCRIPTIONAL REPRESSOR OF EMRAB OPERON"/>
    <property type="match status" value="1"/>
</dbReference>
<keyword evidence="3" id="KW-0804">Transcription</keyword>
<organism evidence="5 6">
    <name type="scientific">Paenibacillus pini JCM 16418</name>
    <dbReference type="NCBI Taxonomy" id="1236976"/>
    <lineage>
        <taxon>Bacteria</taxon>
        <taxon>Bacillati</taxon>
        <taxon>Bacillota</taxon>
        <taxon>Bacilli</taxon>
        <taxon>Bacillales</taxon>
        <taxon>Paenibacillaceae</taxon>
        <taxon>Paenibacillus</taxon>
    </lineage>
</organism>
<dbReference type="eggNOG" id="COG1846">
    <property type="taxonomic scope" value="Bacteria"/>
</dbReference>
<dbReference type="AlphaFoldDB" id="W7YSB7"/>
<proteinExistence type="predicted"/>
<evidence type="ECO:0000313" key="5">
    <source>
        <dbReference type="EMBL" id="GAF10108.1"/>
    </source>
</evidence>
<dbReference type="STRING" id="1236976.JCM16418_4282"/>
<dbReference type="InterPro" id="IPR036388">
    <property type="entry name" value="WH-like_DNA-bd_sf"/>
</dbReference>
<dbReference type="InterPro" id="IPR036390">
    <property type="entry name" value="WH_DNA-bd_sf"/>
</dbReference>
<evidence type="ECO:0000256" key="1">
    <source>
        <dbReference type="ARBA" id="ARBA00023015"/>
    </source>
</evidence>
<dbReference type="SMART" id="SM00347">
    <property type="entry name" value="HTH_MARR"/>
    <property type="match status" value="1"/>
</dbReference>
<dbReference type="OrthoDB" id="163346at2"/>
<keyword evidence="1" id="KW-0805">Transcription regulation</keyword>
<reference evidence="5 6" key="1">
    <citation type="journal article" date="2014" name="Genome Announc.">
        <title>Draft Genome Sequence of Paenibacillus pini JCM 16418T, Isolated from the Rhizosphere of Pine Tree.</title>
        <authorList>
            <person name="Yuki M."/>
            <person name="Oshima K."/>
            <person name="Suda W."/>
            <person name="Oshida Y."/>
            <person name="Kitamura K."/>
            <person name="Iida Y."/>
            <person name="Hattori M."/>
            <person name="Ohkuma M."/>
        </authorList>
    </citation>
    <scope>NUCLEOTIDE SEQUENCE [LARGE SCALE GENOMIC DNA]</scope>
    <source>
        <strain evidence="5 6">JCM 16418</strain>
    </source>
</reference>
<evidence type="ECO:0000256" key="2">
    <source>
        <dbReference type="ARBA" id="ARBA00023125"/>
    </source>
</evidence>
<feature type="domain" description="HTH marR-type" evidence="4">
    <location>
        <begin position="29"/>
        <end position="162"/>
    </location>
</feature>
<dbReference type="Pfam" id="PF01047">
    <property type="entry name" value="MarR"/>
    <property type="match status" value="1"/>
</dbReference>
<dbReference type="Proteomes" id="UP000019364">
    <property type="component" value="Unassembled WGS sequence"/>
</dbReference>
<dbReference type="GO" id="GO:0003700">
    <property type="term" value="F:DNA-binding transcription factor activity"/>
    <property type="evidence" value="ECO:0007669"/>
    <property type="project" value="InterPro"/>
</dbReference>
<gene>
    <name evidence="5" type="ORF">JCM16418_4282</name>
</gene>
<evidence type="ECO:0000313" key="6">
    <source>
        <dbReference type="Proteomes" id="UP000019364"/>
    </source>
</evidence>
<accession>W7YSB7</accession>
<name>W7YSB7_9BACL</name>
<dbReference type="GO" id="GO:0003677">
    <property type="term" value="F:DNA binding"/>
    <property type="evidence" value="ECO:0007669"/>
    <property type="project" value="UniProtKB-KW"/>
</dbReference>
<keyword evidence="6" id="KW-1185">Reference proteome</keyword>
<protein>
    <submittedName>
        <fullName evidence="5">Transcriptional regulator</fullName>
    </submittedName>
</protein>
<dbReference type="PANTHER" id="PTHR42756">
    <property type="entry name" value="TRANSCRIPTIONAL REGULATOR, MARR"/>
    <property type="match status" value="1"/>
</dbReference>